<protein>
    <submittedName>
        <fullName evidence="2">DUF4169 domain-containing protein</fullName>
    </submittedName>
</protein>
<feature type="region of interest" description="Disordered" evidence="1">
    <location>
        <begin position="21"/>
        <end position="59"/>
    </location>
</feature>
<dbReference type="EMBL" id="PZKF01000001">
    <property type="protein sequence ID" value="PTE19198.1"/>
    <property type="molecule type" value="Genomic_DNA"/>
</dbReference>
<feature type="compositionally biased region" description="Basic and acidic residues" evidence="1">
    <location>
        <begin position="47"/>
        <end position="59"/>
    </location>
</feature>
<dbReference type="Proteomes" id="UP000241899">
    <property type="component" value="Unassembled WGS sequence"/>
</dbReference>
<dbReference type="AlphaFoldDB" id="A0A2T4JMT2"/>
<evidence type="ECO:0000256" key="1">
    <source>
        <dbReference type="SAM" id="MobiDB-lite"/>
    </source>
</evidence>
<dbReference type="OrthoDB" id="7192657at2"/>
<evidence type="ECO:0000313" key="2">
    <source>
        <dbReference type="EMBL" id="PTE19198.1"/>
    </source>
</evidence>
<organism evidence="2 3">
    <name type="scientific">Phaeovulum veldkampii DSM 11550</name>
    <dbReference type="NCBI Taxonomy" id="1185920"/>
    <lineage>
        <taxon>Bacteria</taxon>
        <taxon>Pseudomonadati</taxon>
        <taxon>Pseudomonadota</taxon>
        <taxon>Alphaproteobacteria</taxon>
        <taxon>Rhodobacterales</taxon>
        <taxon>Paracoccaceae</taxon>
        <taxon>Phaeovulum</taxon>
    </lineage>
</organism>
<sequence>MTEVINLRQAKKTLARAAKRAQADENAAKFGRTKAQRDLEEAQAAKARAELDAHRREPE</sequence>
<comment type="caution">
    <text evidence="2">The sequence shown here is derived from an EMBL/GenBank/DDBJ whole genome shotgun (WGS) entry which is preliminary data.</text>
</comment>
<dbReference type="InterPro" id="IPR025227">
    <property type="entry name" value="DUF4169"/>
</dbReference>
<proteinExistence type="predicted"/>
<dbReference type="Pfam" id="PF13770">
    <property type="entry name" value="DUF4169"/>
    <property type="match status" value="1"/>
</dbReference>
<keyword evidence="3" id="KW-1185">Reference proteome</keyword>
<name>A0A2T4JMT2_9RHOB</name>
<dbReference type="RefSeq" id="WP_107323329.1">
    <property type="nucleotide sequence ID" value="NZ_NHSP01000086.1"/>
</dbReference>
<evidence type="ECO:0000313" key="3">
    <source>
        <dbReference type="Proteomes" id="UP000241899"/>
    </source>
</evidence>
<gene>
    <name evidence="2" type="ORF">C5F46_00095</name>
</gene>
<accession>A0A2T4JMT2</accession>
<reference evidence="2 3" key="1">
    <citation type="submission" date="2018-03" db="EMBL/GenBank/DDBJ databases">
        <title>Rhodobacter veldkampii.</title>
        <authorList>
            <person name="Meyer T.E."/>
            <person name="Miller S."/>
            <person name="Lodha T."/>
            <person name="Gandham S."/>
            <person name="Chintalapati S."/>
            <person name="Chintalapati V.R."/>
        </authorList>
    </citation>
    <scope>NUCLEOTIDE SEQUENCE [LARGE SCALE GENOMIC DNA]</scope>
    <source>
        <strain evidence="2 3">DSM 11550</strain>
    </source>
</reference>